<comment type="subcellular location">
    <subcellularLocation>
        <location evidence="1">Cell membrane</location>
        <topology evidence="1">Multi-pass membrane protein</topology>
    </subcellularLocation>
</comment>
<evidence type="ECO:0000256" key="4">
    <source>
        <dbReference type="ARBA" id="ARBA00022989"/>
    </source>
</evidence>
<evidence type="ECO:0000256" key="6">
    <source>
        <dbReference type="SAM" id="Phobius"/>
    </source>
</evidence>
<feature type="transmembrane region" description="Helical" evidence="6">
    <location>
        <begin position="156"/>
        <end position="177"/>
    </location>
</feature>
<organism evidence="7 8">
    <name type="scientific">Anaerosalibacter bizertensis</name>
    <dbReference type="NCBI Taxonomy" id="932217"/>
    <lineage>
        <taxon>Bacteria</taxon>
        <taxon>Bacillati</taxon>
        <taxon>Bacillota</taxon>
        <taxon>Tissierellia</taxon>
        <taxon>Tissierellales</taxon>
        <taxon>Sporanaerobacteraceae</taxon>
        <taxon>Anaerosalibacter</taxon>
    </lineage>
</organism>
<name>A0A9Q4ADC8_9FIRM</name>
<feature type="transmembrane region" description="Helical" evidence="6">
    <location>
        <begin position="334"/>
        <end position="354"/>
    </location>
</feature>
<feature type="transmembrane region" description="Helical" evidence="6">
    <location>
        <begin position="443"/>
        <end position="468"/>
    </location>
</feature>
<dbReference type="InterPro" id="IPR051679">
    <property type="entry name" value="DASS-Related_Transporters"/>
</dbReference>
<feature type="transmembrane region" description="Helical" evidence="6">
    <location>
        <begin position="16"/>
        <end position="34"/>
    </location>
</feature>
<proteinExistence type="predicted"/>
<dbReference type="NCBIfam" id="NF008611">
    <property type="entry name" value="PRK11588.1"/>
    <property type="match status" value="1"/>
</dbReference>
<keyword evidence="8" id="KW-1185">Reference proteome</keyword>
<dbReference type="RefSeq" id="WP_226808384.1">
    <property type="nucleotide sequence ID" value="NZ_JAJBNW010000053.1"/>
</dbReference>
<evidence type="ECO:0000256" key="5">
    <source>
        <dbReference type="ARBA" id="ARBA00023136"/>
    </source>
</evidence>
<protein>
    <submittedName>
        <fullName evidence="7">Basic amino acid antiporter YfcC</fullName>
    </submittedName>
</protein>
<feature type="transmembrane region" description="Helical" evidence="6">
    <location>
        <begin position="258"/>
        <end position="277"/>
    </location>
</feature>
<dbReference type="Pfam" id="PF03606">
    <property type="entry name" value="DcuC"/>
    <property type="match status" value="1"/>
</dbReference>
<feature type="transmembrane region" description="Helical" evidence="6">
    <location>
        <begin position="224"/>
        <end position="246"/>
    </location>
</feature>
<evidence type="ECO:0000256" key="2">
    <source>
        <dbReference type="ARBA" id="ARBA00022475"/>
    </source>
</evidence>
<keyword evidence="4 6" id="KW-1133">Transmembrane helix</keyword>
<dbReference type="AlphaFoldDB" id="A0A9Q4ADC8"/>
<feature type="transmembrane region" description="Helical" evidence="6">
    <location>
        <begin position="198"/>
        <end position="218"/>
    </location>
</feature>
<accession>A0A9Q4ADC8</accession>
<dbReference type="PANTHER" id="PTHR43652">
    <property type="entry name" value="BASIC AMINO ACID ANTIPORTER YFCC-RELATED"/>
    <property type="match status" value="1"/>
</dbReference>
<keyword evidence="5 6" id="KW-0472">Membrane</keyword>
<dbReference type="InterPro" id="IPR018385">
    <property type="entry name" value="C4_dicarb_anaerob_car-like"/>
</dbReference>
<feature type="transmembrane region" description="Helical" evidence="6">
    <location>
        <begin position="405"/>
        <end position="423"/>
    </location>
</feature>
<comment type="caution">
    <text evidence="7">The sequence shown here is derived from an EMBL/GenBank/DDBJ whole genome shotgun (WGS) entry which is preliminary data.</text>
</comment>
<evidence type="ECO:0000256" key="3">
    <source>
        <dbReference type="ARBA" id="ARBA00022692"/>
    </source>
</evidence>
<keyword evidence="2" id="KW-1003">Cell membrane</keyword>
<dbReference type="Proteomes" id="UP001108123">
    <property type="component" value="Unassembled WGS sequence"/>
</dbReference>
<feature type="transmembrane region" description="Helical" evidence="6">
    <location>
        <begin position="539"/>
        <end position="557"/>
    </location>
</feature>
<keyword evidence="3 6" id="KW-0812">Transmembrane</keyword>
<evidence type="ECO:0000313" key="7">
    <source>
        <dbReference type="EMBL" id="MCG4565473.1"/>
    </source>
</evidence>
<feature type="transmembrane region" description="Helical" evidence="6">
    <location>
        <begin position="283"/>
        <end position="301"/>
    </location>
</feature>
<evidence type="ECO:0000256" key="1">
    <source>
        <dbReference type="ARBA" id="ARBA00004651"/>
    </source>
</evidence>
<gene>
    <name evidence="7" type="primary">yfcC</name>
    <name evidence="7" type="ORF">L0P62_08430</name>
</gene>
<sequence>MTEKSKARKEYRMPDTYIIIFFIVLVAAILTYLIPVGRFDVLYKVYDSDNNVVVELEDGQSKSFELNGEKYILDATGDEETVLSEDGSEGPVGAIEKTKASAIEVEKDDKFVFKVVQEYGDYISSGEKKGIKLFGKDGDMGFLNYVFEGMVKGDKWGSAVGVVAFILVVGGAFGIILRTGAIEAGIGNMVSKTQGKEVAIIPVLFLLFSLGGAIFGMGEEAIPFAMIIVPLVIAMGYDAVIGVMITYVATQIGFATSWMNPFSVAIAQGIAGIPIMSGAGFRIFMYIVFNIVSIVFIMTYAKKIRKNPKLSVAYESDEYYRKDFNVGDIERLEFNFGHGLVMITILVGIAWIIWGVMKHGYYIPEIATIFFTMGLVSGIIGVIFKLNNMTANDMADSFREGAGDLVGAALVVGMAQGIVLVLGDSSPFTDSVLNTVLYGMSKVLKGLPATITAWFMYIFQSVFNFFVVSGSGQAAITMPLMAPLADIVGVSKQVSVLAFQLGDGLTNLIVPTSGCLMGVLGVARLEWGKWAKFQIKFQLILFILASLFVIGGVIVGLV</sequence>
<evidence type="ECO:0000313" key="8">
    <source>
        <dbReference type="Proteomes" id="UP001108123"/>
    </source>
</evidence>
<feature type="transmembrane region" description="Helical" evidence="6">
    <location>
        <begin position="366"/>
        <end position="384"/>
    </location>
</feature>
<dbReference type="GO" id="GO:0005886">
    <property type="term" value="C:plasma membrane"/>
    <property type="evidence" value="ECO:0007669"/>
    <property type="project" value="UniProtKB-SubCell"/>
</dbReference>
<reference evidence="7" key="1">
    <citation type="submission" date="2022-01" db="EMBL/GenBank/DDBJ databases">
        <title>Collection of gut derived symbiotic bacterial strains cultured from healthy donors.</title>
        <authorList>
            <person name="Lin H."/>
            <person name="Kohout C."/>
            <person name="Waligurski E."/>
            <person name="Pamer E.G."/>
        </authorList>
    </citation>
    <scope>NUCLEOTIDE SEQUENCE</scope>
    <source>
        <strain evidence="7">MSK.14.39</strain>
    </source>
</reference>
<dbReference type="PANTHER" id="PTHR43652:SF2">
    <property type="entry name" value="BASIC AMINO ACID ANTIPORTER YFCC-RELATED"/>
    <property type="match status" value="1"/>
</dbReference>
<dbReference type="EMBL" id="JAKNID010000033">
    <property type="protein sequence ID" value="MCG4565473.1"/>
    <property type="molecule type" value="Genomic_DNA"/>
</dbReference>